<evidence type="ECO:0000256" key="7">
    <source>
        <dbReference type="ARBA" id="ARBA00023136"/>
    </source>
</evidence>
<keyword evidence="8" id="KW-0325">Glycoprotein</keyword>
<dbReference type="EC" id="3.2.1.101" evidence="4 10"/>
<dbReference type="InterPro" id="IPR005198">
    <property type="entry name" value="Glyco_hydro_76"/>
</dbReference>
<dbReference type="PANTHER" id="PTHR12145:SF36">
    <property type="entry name" value="MANNAN ENDO-1,6-ALPHA-MANNOSIDASE DCW1"/>
    <property type="match status" value="1"/>
</dbReference>
<dbReference type="GO" id="GO:0016052">
    <property type="term" value="P:carbohydrate catabolic process"/>
    <property type="evidence" value="ECO:0007669"/>
    <property type="project" value="InterPro"/>
</dbReference>
<gene>
    <name evidence="13" type="ORF">BDY17DRAFT_313315</name>
</gene>
<dbReference type="RefSeq" id="XP_033586075.1">
    <property type="nucleotide sequence ID" value="XM_033735701.1"/>
</dbReference>
<evidence type="ECO:0000256" key="11">
    <source>
        <dbReference type="SAM" id="Phobius"/>
    </source>
</evidence>
<evidence type="ECO:0000313" key="14">
    <source>
        <dbReference type="Proteomes" id="UP000799767"/>
    </source>
</evidence>
<accession>A0A6A6PHW2</accession>
<dbReference type="Gene3D" id="1.50.10.20">
    <property type="match status" value="1"/>
</dbReference>
<dbReference type="EMBL" id="MU001641">
    <property type="protein sequence ID" value="KAF2479505.1"/>
    <property type="molecule type" value="Genomic_DNA"/>
</dbReference>
<keyword evidence="11" id="KW-0812">Transmembrane</keyword>
<feature type="chain" id="PRO_5025606145" description="Mannan endo-1,6-alpha-mannosidase" evidence="12">
    <location>
        <begin position="25"/>
        <end position="459"/>
    </location>
</feature>
<feature type="transmembrane region" description="Helical" evidence="11">
    <location>
        <begin position="437"/>
        <end position="458"/>
    </location>
</feature>
<name>A0A6A6PHW2_9PEZI</name>
<keyword evidence="6 10" id="KW-0378">Hydrolase</keyword>
<evidence type="ECO:0000256" key="6">
    <source>
        <dbReference type="ARBA" id="ARBA00022801"/>
    </source>
</evidence>
<sequence length="459" mass="49591">MRLWRWRSGAAVCALLLGGQVSRALELDLNDASSIKRAAKTAAEGMLAYYTGGVEGQVVSQMPGVLPGPYYWWEAGAMMGSLIEYHYYTGDTSFNSLVTEAMLFQTGPDANYMPPNQTQSLGNDDQCFWALSAMSAAETRFPNPGPEEPQWLALAQAVFNTQAHRWDMSSCGGGLKWQIFAFNLGYDYKNAISNGCFFNLAARLGAYTHNDTYLEWANRVWDWEHAVGLIGENYMVYDGTGDLENCTSLSHIQWTYNAGIHILGAAMMWRETTGSQQALWQTRLSALLESAKVFFTGDSPTMYEAACEPPGNCNVDQLSFKAYFSRWLGATAKIAPFTHDIILPLLQSSAQAAALSCTGGIQGTLCGMRWTAGTWDGTDGVGQQMCALEVIQTNLLDSVPARVSDGNGGISQGNPSAGGDTNDNFVQLRPITTADRAGAGILTAVAVILTVGGGGWLLS</sequence>
<evidence type="ECO:0000256" key="5">
    <source>
        <dbReference type="ARBA" id="ARBA00022729"/>
    </source>
</evidence>
<keyword evidence="11" id="KW-1133">Transmembrane helix</keyword>
<evidence type="ECO:0000256" key="4">
    <source>
        <dbReference type="ARBA" id="ARBA00012350"/>
    </source>
</evidence>
<dbReference type="FunFam" id="1.50.10.20:FF:000006">
    <property type="entry name" value="Mannan endo-1,6-alpha-mannosidase"/>
    <property type="match status" value="1"/>
</dbReference>
<dbReference type="Pfam" id="PF03663">
    <property type="entry name" value="Glyco_hydro_76"/>
    <property type="match status" value="1"/>
</dbReference>
<evidence type="ECO:0000313" key="13">
    <source>
        <dbReference type="EMBL" id="KAF2479505.1"/>
    </source>
</evidence>
<proteinExistence type="inferred from homology"/>
<dbReference type="PANTHER" id="PTHR12145">
    <property type="entry name" value="MANNAN ENDO-1,6-ALPHA-MANNOSIDASE DCW1"/>
    <property type="match status" value="1"/>
</dbReference>
<comment type="similarity">
    <text evidence="3 10">Belongs to the glycosyl hydrolase 76 family.</text>
</comment>
<dbReference type="InterPro" id="IPR008928">
    <property type="entry name" value="6-hairpin_glycosidase_sf"/>
</dbReference>
<evidence type="ECO:0000256" key="3">
    <source>
        <dbReference type="ARBA" id="ARBA00009699"/>
    </source>
</evidence>
<dbReference type="GO" id="GO:0009272">
    <property type="term" value="P:fungal-type cell wall biogenesis"/>
    <property type="evidence" value="ECO:0007669"/>
    <property type="project" value="TreeGrafter"/>
</dbReference>
<evidence type="ECO:0000256" key="2">
    <source>
        <dbReference type="ARBA" id="ARBA00004308"/>
    </source>
</evidence>
<dbReference type="GO" id="GO:0008496">
    <property type="term" value="F:mannan endo-1,6-alpha-mannosidase activity"/>
    <property type="evidence" value="ECO:0007669"/>
    <property type="project" value="UniProtKB-UniRule"/>
</dbReference>
<dbReference type="PIRSF" id="PIRSF016302">
    <property type="entry name" value="Man_a_manosd"/>
    <property type="match status" value="1"/>
</dbReference>
<dbReference type="Proteomes" id="UP000799767">
    <property type="component" value="Unassembled WGS sequence"/>
</dbReference>
<keyword evidence="14" id="KW-1185">Reference proteome</keyword>
<dbReference type="GO" id="GO:0012505">
    <property type="term" value="C:endomembrane system"/>
    <property type="evidence" value="ECO:0007669"/>
    <property type="project" value="UniProtKB-SubCell"/>
</dbReference>
<dbReference type="InterPro" id="IPR014480">
    <property type="entry name" value="Mannan-1_6-alpha_mannosidase"/>
</dbReference>
<dbReference type="GeneID" id="54476703"/>
<comment type="subcellular location">
    <subcellularLocation>
        <location evidence="2">Endomembrane system</location>
    </subcellularLocation>
</comment>
<protein>
    <recommendedName>
        <fullName evidence="4 10">Mannan endo-1,6-alpha-mannosidase</fullName>
        <ecNumber evidence="4 10">3.2.1.101</ecNumber>
    </recommendedName>
</protein>
<feature type="signal peptide" evidence="12">
    <location>
        <begin position="1"/>
        <end position="24"/>
    </location>
</feature>
<dbReference type="OrthoDB" id="4187847at2759"/>
<evidence type="ECO:0000256" key="8">
    <source>
        <dbReference type="ARBA" id="ARBA00023180"/>
    </source>
</evidence>
<keyword evidence="5 12" id="KW-0732">Signal</keyword>
<organism evidence="13 14">
    <name type="scientific">Neohortaea acidophila</name>
    <dbReference type="NCBI Taxonomy" id="245834"/>
    <lineage>
        <taxon>Eukaryota</taxon>
        <taxon>Fungi</taxon>
        <taxon>Dikarya</taxon>
        <taxon>Ascomycota</taxon>
        <taxon>Pezizomycotina</taxon>
        <taxon>Dothideomycetes</taxon>
        <taxon>Dothideomycetidae</taxon>
        <taxon>Mycosphaerellales</taxon>
        <taxon>Teratosphaeriaceae</taxon>
        <taxon>Neohortaea</taxon>
    </lineage>
</organism>
<comment type="catalytic activity">
    <reaction evidence="1 10">
        <text>Random hydrolysis of (1-&gt;6)-alpha-D-mannosidic linkages in unbranched (1-&gt;6)-mannans.</text>
        <dbReference type="EC" id="3.2.1.101"/>
    </reaction>
</comment>
<evidence type="ECO:0000256" key="9">
    <source>
        <dbReference type="ARBA" id="ARBA00023295"/>
    </source>
</evidence>
<dbReference type="AlphaFoldDB" id="A0A6A6PHW2"/>
<evidence type="ECO:0000256" key="10">
    <source>
        <dbReference type="PIRNR" id="PIRNR016302"/>
    </source>
</evidence>
<keyword evidence="9 10" id="KW-0326">Glycosidase</keyword>
<dbReference type="SUPFAM" id="SSF48208">
    <property type="entry name" value="Six-hairpin glycosidases"/>
    <property type="match status" value="1"/>
</dbReference>
<reference evidence="13" key="1">
    <citation type="journal article" date="2020" name="Stud. Mycol.">
        <title>101 Dothideomycetes genomes: a test case for predicting lifestyles and emergence of pathogens.</title>
        <authorList>
            <person name="Haridas S."/>
            <person name="Albert R."/>
            <person name="Binder M."/>
            <person name="Bloem J."/>
            <person name="Labutti K."/>
            <person name="Salamov A."/>
            <person name="Andreopoulos B."/>
            <person name="Baker S."/>
            <person name="Barry K."/>
            <person name="Bills G."/>
            <person name="Bluhm B."/>
            <person name="Cannon C."/>
            <person name="Castanera R."/>
            <person name="Culley D."/>
            <person name="Daum C."/>
            <person name="Ezra D."/>
            <person name="Gonzalez J."/>
            <person name="Henrissat B."/>
            <person name="Kuo A."/>
            <person name="Liang C."/>
            <person name="Lipzen A."/>
            <person name="Lutzoni F."/>
            <person name="Magnuson J."/>
            <person name="Mondo S."/>
            <person name="Nolan M."/>
            <person name="Ohm R."/>
            <person name="Pangilinan J."/>
            <person name="Park H.-J."/>
            <person name="Ramirez L."/>
            <person name="Alfaro M."/>
            <person name="Sun H."/>
            <person name="Tritt A."/>
            <person name="Yoshinaga Y."/>
            <person name="Zwiers L.-H."/>
            <person name="Turgeon B."/>
            <person name="Goodwin S."/>
            <person name="Spatafora J."/>
            <person name="Crous P."/>
            <person name="Grigoriev I."/>
        </authorList>
    </citation>
    <scope>NUCLEOTIDE SEQUENCE</scope>
    <source>
        <strain evidence="13">CBS 113389</strain>
    </source>
</reference>
<evidence type="ECO:0000256" key="1">
    <source>
        <dbReference type="ARBA" id="ARBA00001452"/>
    </source>
</evidence>
<keyword evidence="7 11" id="KW-0472">Membrane</keyword>
<evidence type="ECO:0000256" key="12">
    <source>
        <dbReference type="SAM" id="SignalP"/>
    </source>
</evidence>